<protein>
    <recommendedName>
        <fullName evidence="2">SRR1-like domain-containing protein</fullName>
    </recommendedName>
</protein>
<dbReference type="Pfam" id="PF07985">
    <property type="entry name" value="SRR1"/>
    <property type="match status" value="1"/>
</dbReference>
<feature type="domain" description="SRR1-like" evidence="2">
    <location>
        <begin position="97"/>
        <end position="177"/>
    </location>
</feature>
<dbReference type="InterPro" id="IPR012942">
    <property type="entry name" value="SRR1-like"/>
</dbReference>
<dbReference type="Proteomes" id="UP000785200">
    <property type="component" value="Unassembled WGS sequence"/>
</dbReference>
<accession>A0A9P7AYV2</accession>
<feature type="compositionally biased region" description="Pro residues" evidence="1">
    <location>
        <begin position="266"/>
        <end position="279"/>
    </location>
</feature>
<organism evidence="3 4">
    <name type="scientific">Hyphodiscus hymeniophilus</name>
    <dbReference type="NCBI Taxonomy" id="353542"/>
    <lineage>
        <taxon>Eukaryota</taxon>
        <taxon>Fungi</taxon>
        <taxon>Dikarya</taxon>
        <taxon>Ascomycota</taxon>
        <taxon>Pezizomycotina</taxon>
        <taxon>Leotiomycetes</taxon>
        <taxon>Helotiales</taxon>
        <taxon>Hyphodiscaceae</taxon>
        <taxon>Hyphodiscus</taxon>
    </lineage>
</organism>
<keyword evidence="4" id="KW-1185">Reference proteome</keyword>
<dbReference type="EMBL" id="VNKQ01000006">
    <property type="protein sequence ID" value="KAG0650536.1"/>
    <property type="molecule type" value="Genomic_DNA"/>
</dbReference>
<evidence type="ECO:0000313" key="4">
    <source>
        <dbReference type="Proteomes" id="UP000785200"/>
    </source>
</evidence>
<gene>
    <name evidence="3" type="ORF">D0Z07_3035</name>
</gene>
<dbReference type="AlphaFoldDB" id="A0A9P7AYV2"/>
<reference evidence="3" key="1">
    <citation type="submission" date="2019-07" db="EMBL/GenBank/DDBJ databases">
        <title>Hyphodiscus hymeniophilus genome sequencing and assembly.</title>
        <authorList>
            <person name="Kramer G."/>
            <person name="Nodwell J."/>
        </authorList>
    </citation>
    <scope>NUCLEOTIDE SEQUENCE</scope>
    <source>
        <strain evidence="3">ATCC 34498</strain>
    </source>
</reference>
<proteinExistence type="predicted"/>
<feature type="compositionally biased region" description="Basic residues" evidence="1">
    <location>
        <begin position="1"/>
        <end position="10"/>
    </location>
</feature>
<evidence type="ECO:0000259" key="2">
    <source>
        <dbReference type="Pfam" id="PF07985"/>
    </source>
</evidence>
<dbReference type="OrthoDB" id="5318346at2759"/>
<sequence>MPHTNRKKKSSLAAGERKTQPKIVHTKRQQIEDGDGWTHVVDTPRKTQLKVKAGLHMGDFERAGVAYVERTLEELGKDLEFYTRLWSDGEACGERKLPCVFQDPQFTDLDKEFLSSLGYSVVEDPLAFGHITEKSLVYAIHCYAQVYKSVAEGPRPAVVIGTDVENFGKFNLNETTENIAKDLEDMVQDCETIDFPQGKEADVVIGVLVRTGLIVPYIASGPWQLKLARTGTIHHSRDNGLHLPISAIVAVADSPMLSDAIQPLLDPRPPANSKHPPPCVQCKDSPVQAQSQKFLIDRPP</sequence>
<dbReference type="PANTHER" id="PTHR42080">
    <property type="entry name" value="SRR1 DOMAIN-CONTAINING PROTEIN"/>
    <property type="match status" value="1"/>
</dbReference>
<feature type="region of interest" description="Disordered" evidence="1">
    <location>
        <begin position="261"/>
        <end position="300"/>
    </location>
</feature>
<feature type="region of interest" description="Disordered" evidence="1">
    <location>
        <begin position="1"/>
        <end position="23"/>
    </location>
</feature>
<name>A0A9P7AYV2_9HELO</name>
<evidence type="ECO:0000256" key="1">
    <source>
        <dbReference type="SAM" id="MobiDB-lite"/>
    </source>
</evidence>
<evidence type="ECO:0000313" key="3">
    <source>
        <dbReference type="EMBL" id="KAG0650536.1"/>
    </source>
</evidence>
<comment type="caution">
    <text evidence="3">The sequence shown here is derived from an EMBL/GenBank/DDBJ whole genome shotgun (WGS) entry which is preliminary data.</text>
</comment>
<dbReference type="PANTHER" id="PTHR42080:SF1">
    <property type="entry name" value="SRR1-LIKE DOMAIN-CONTAINING PROTEIN"/>
    <property type="match status" value="1"/>
</dbReference>